<evidence type="ECO:0000313" key="14">
    <source>
        <dbReference type="Proteomes" id="UP000307510"/>
    </source>
</evidence>
<accession>A0A5R9AGM1</accession>
<evidence type="ECO:0000256" key="1">
    <source>
        <dbReference type="ARBA" id="ARBA00004377"/>
    </source>
</evidence>
<evidence type="ECO:0000313" key="13">
    <source>
        <dbReference type="EMBL" id="TLP77728.1"/>
    </source>
</evidence>
<keyword evidence="5" id="KW-0997">Cell inner membrane</keyword>
<evidence type="ECO:0000256" key="6">
    <source>
        <dbReference type="ARBA" id="ARBA00022692"/>
    </source>
</evidence>
<protein>
    <recommendedName>
        <fullName evidence="2">Type II secretion system protein H</fullName>
    </recommendedName>
    <alternativeName>
        <fullName evidence="10">General secretion pathway protein H</fullName>
    </alternativeName>
</protein>
<dbReference type="EMBL" id="VASG01000001">
    <property type="protein sequence ID" value="TLP77728.1"/>
    <property type="molecule type" value="Genomic_DNA"/>
</dbReference>
<name>A0A5R9AGM1_PSENT</name>
<proteinExistence type="inferred from homology"/>
<dbReference type="Proteomes" id="UP000307510">
    <property type="component" value="Unassembled WGS sequence"/>
</dbReference>
<feature type="transmembrane region" description="Helical" evidence="11">
    <location>
        <begin position="20"/>
        <end position="48"/>
    </location>
</feature>
<comment type="subcellular location">
    <subcellularLocation>
        <location evidence="1">Cell inner membrane</location>
        <topology evidence="1">Single-pass membrane protein</topology>
    </subcellularLocation>
</comment>
<dbReference type="NCBIfam" id="TIGR02532">
    <property type="entry name" value="IV_pilin_GFxxxE"/>
    <property type="match status" value="1"/>
</dbReference>
<comment type="similarity">
    <text evidence="9">Belongs to the GSP H family.</text>
</comment>
<reference evidence="13 14" key="1">
    <citation type="submission" date="2019-05" db="EMBL/GenBank/DDBJ databases">
        <authorList>
            <person name="Moore K."/>
            <person name="O'Neill P."/>
            <person name="Farbos A."/>
            <person name="Studholme D.J."/>
        </authorList>
    </citation>
    <scope>NUCLEOTIDE SEQUENCE [LARGE SCALE GENOMIC DNA]</scope>
    <source>
        <strain evidence="13 14">DSM 9128</strain>
    </source>
</reference>
<dbReference type="Gene3D" id="3.55.40.10">
    <property type="entry name" value="minor pseudopilin epsh domain"/>
    <property type="match status" value="1"/>
</dbReference>
<evidence type="ECO:0000256" key="7">
    <source>
        <dbReference type="ARBA" id="ARBA00022989"/>
    </source>
</evidence>
<keyword evidence="4" id="KW-0488">Methylation</keyword>
<keyword evidence="7 11" id="KW-1133">Transmembrane helix</keyword>
<evidence type="ECO:0000259" key="12">
    <source>
        <dbReference type="Pfam" id="PF12019"/>
    </source>
</evidence>
<evidence type="ECO:0000256" key="4">
    <source>
        <dbReference type="ARBA" id="ARBA00022481"/>
    </source>
</evidence>
<dbReference type="InterPro" id="IPR012902">
    <property type="entry name" value="N_methyl_site"/>
</dbReference>
<dbReference type="GO" id="GO:0015627">
    <property type="term" value="C:type II protein secretion system complex"/>
    <property type="evidence" value="ECO:0007669"/>
    <property type="project" value="InterPro"/>
</dbReference>
<keyword evidence="8 11" id="KW-0472">Membrane</keyword>
<keyword evidence="6 11" id="KW-0812">Transmembrane</keyword>
<dbReference type="PROSITE" id="PS00409">
    <property type="entry name" value="PROKAR_NTER_METHYL"/>
    <property type="match status" value="1"/>
</dbReference>
<dbReference type="RefSeq" id="WP_138212098.1">
    <property type="nucleotide sequence ID" value="NZ_VASG01000001.1"/>
</dbReference>
<dbReference type="InterPro" id="IPR045584">
    <property type="entry name" value="Pilin-like"/>
</dbReference>
<evidence type="ECO:0000256" key="11">
    <source>
        <dbReference type="SAM" id="Phobius"/>
    </source>
</evidence>
<dbReference type="Pfam" id="PF12019">
    <property type="entry name" value="GspH"/>
    <property type="match status" value="1"/>
</dbReference>
<keyword evidence="3" id="KW-1003">Cell membrane</keyword>
<gene>
    <name evidence="13" type="ORF">FEA48_00605</name>
</gene>
<evidence type="ECO:0000256" key="8">
    <source>
        <dbReference type="ARBA" id="ARBA00023136"/>
    </source>
</evidence>
<dbReference type="SUPFAM" id="SSF54523">
    <property type="entry name" value="Pili subunits"/>
    <property type="match status" value="1"/>
</dbReference>
<evidence type="ECO:0000256" key="5">
    <source>
        <dbReference type="ARBA" id="ARBA00022519"/>
    </source>
</evidence>
<organism evidence="13 14">
    <name type="scientific">Pseudomonas nitroreducens</name>
    <dbReference type="NCBI Taxonomy" id="46680"/>
    <lineage>
        <taxon>Bacteria</taxon>
        <taxon>Pseudomonadati</taxon>
        <taxon>Pseudomonadota</taxon>
        <taxon>Gammaproteobacteria</taxon>
        <taxon>Pseudomonadales</taxon>
        <taxon>Pseudomonadaceae</taxon>
        <taxon>Pseudomonas</taxon>
    </lineage>
</organism>
<evidence type="ECO:0000256" key="3">
    <source>
        <dbReference type="ARBA" id="ARBA00022475"/>
    </source>
</evidence>
<sequence length="174" mass="18515">MDSPNTQLHAPVSPQPVQRGFTLIEAMVTIAILAILLGIAVPSFDLLINRNRAQSTGKQLVAVLQYARAQAQIGQQPVRVTPQSSGDWTSELSIGRMRGGDLEGHREIELRRTRLDDSGAVLITQEQAGPLEFDGNGIATSSASGSFPRVFTLTAGSYSSKVCLQRGGAVAPCD</sequence>
<dbReference type="GO" id="GO:0015628">
    <property type="term" value="P:protein secretion by the type II secretion system"/>
    <property type="evidence" value="ECO:0007669"/>
    <property type="project" value="InterPro"/>
</dbReference>
<dbReference type="GO" id="GO:0005886">
    <property type="term" value="C:plasma membrane"/>
    <property type="evidence" value="ECO:0007669"/>
    <property type="project" value="UniProtKB-SubCell"/>
</dbReference>
<comment type="caution">
    <text evidence="13">The sequence shown here is derived from an EMBL/GenBank/DDBJ whole genome shotgun (WGS) entry which is preliminary data.</text>
</comment>
<evidence type="ECO:0000256" key="9">
    <source>
        <dbReference type="ARBA" id="ARBA00025772"/>
    </source>
</evidence>
<evidence type="ECO:0000256" key="2">
    <source>
        <dbReference type="ARBA" id="ARBA00021549"/>
    </source>
</evidence>
<reference evidence="14" key="2">
    <citation type="submission" date="2019-06" db="EMBL/GenBank/DDBJ databases">
        <title>AzeR, a transcriptional regulator that responds to azelaic acid in Pseudomonas nitroreducens.</title>
        <authorList>
            <person name="Bez C."/>
            <person name="Javvadi S.G."/>
            <person name="Bertani I."/>
            <person name="Devescovi G."/>
            <person name="Studholme D.J."/>
            <person name="Geller A."/>
            <person name="Levy A."/>
            <person name="Venturi V."/>
        </authorList>
    </citation>
    <scope>NUCLEOTIDE SEQUENCE [LARGE SCALE GENOMIC DNA]</scope>
    <source>
        <strain evidence="14">DSM 9128</strain>
    </source>
</reference>
<feature type="domain" description="General secretion pathway GspH" evidence="12">
    <location>
        <begin position="58"/>
        <end position="168"/>
    </location>
</feature>
<dbReference type="Pfam" id="PF07963">
    <property type="entry name" value="N_methyl"/>
    <property type="match status" value="1"/>
</dbReference>
<dbReference type="AlphaFoldDB" id="A0A5R9AGM1"/>
<evidence type="ECO:0000256" key="10">
    <source>
        <dbReference type="ARBA" id="ARBA00030775"/>
    </source>
</evidence>
<dbReference type="InterPro" id="IPR022346">
    <property type="entry name" value="T2SS_GspH"/>
</dbReference>